<dbReference type="Proteomes" id="UP000434209">
    <property type="component" value="Chromosome 2"/>
</dbReference>
<evidence type="ECO:0000259" key="3">
    <source>
        <dbReference type="Pfam" id="PF02678"/>
    </source>
</evidence>
<dbReference type="Pfam" id="PF02678">
    <property type="entry name" value="Pirin"/>
    <property type="match status" value="1"/>
</dbReference>
<evidence type="ECO:0000256" key="2">
    <source>
        <dbReference type="RuleBase" id="RU003457"/>
    </source>
</evidence>
<reference evidence="4 5" key="1">
    <citation type="submission" date="2019-12" db="EMBL/GenBank/DDBJ databases">
        <title>Paraburkholderia acidiphila 7Q-K02 sp. nov and Paraburkholderia acidisoli DHF22 sp. nov., two strains isolated from forest soil.</title>
        <authorList>
            <person name="Gao Z."/>
            <person name="Qiu L."/>
        </authorList>
    </citation>
    <scope>NUCLEOTIDE SEQUENCE [LARGE SCALE GENOMIC DNA]</scope>
    <source>
        <strain evidence="4 5">7Q-K02</strain>
    </source>
</reference>
<feature type="domain" description="Pirin N-terminal" evidence="3">
    <location>
        <begin position="61"/>
        <end position="147"/>
    </location>
</feature>
<dbReference type="PANTHER" id="PTHR13903:SF8">
    <property type="entry name" value="PIRIN"/>
    <property type="match status" value="1"/>
</dbReference>
<evidence type="ECO:0000256" key="1">
    <source>
        <dbReference type="ARBA" id="ARBA00008416"/>
    </source>
</evidence>
<dbReference type="OrthoDB" id="321327at2"/>
<dbReference type="Gene3D" id="2.60.120.10">
    <property type="entry name" value="Jelly Rolls"/>
    <property type="match status" value="1"/>
</dbReference>
<dbReference type="AlphaFoldDB" id="A0A7Z2G975"/>
<gene>
    <name evidence="4" type="ORF">FAZ97_21720</name>
</gene>
<sequence length="306" mass="32280">MSSDTTLPHVASKAFSAQCAPLQVRPGLDTAGQQHSARAVVLRTAGRRHGSITRLVSPGDLGQILKPFVFLDYFESKDAAALQFSMHPHSGLATTTVLLQGEVEYEDTTGSSGVLPVGGVEWMNAGSGVWHGGGARGNGPVRGYQLWTALPPALELGSPASQYLPASDIPRTGPATVILGRYGEAESPVLAPPGINYLLVRLRAGEPWQYTPPAGHSVAWLSVQRGALRVGNARVTEELVVFDESEDAVTLTASEDSEFVLGSAIAHPHPLVLGHYSVHTSADALRAGEARIREIGAQLRSAGRFG</sequence>
<keyword evidence="5" id="KW-1185">Reference proteome</keyword>
<proteinExistence type="inferred from homology"/>
<dbReference type="KEGG" id="pacp:FAZ97_21720"/>
<evidence type="ECO:0000313" key="4">
    <source>
        <dbReference type="EMBL" id="QGZ57525.1"/>
    </source>
</evidence>
<dbReference type="EMBL" id="CP046910">
    <property type="protein sequence ID" value="QGZ57525.1"/>
    <property type="molecule type" value="Genomic_DNA"/>
</dbReference>
<protein>
    <submittedName>
        <fullName evidence="4">Pirin family protein</fullName>
    </submittedName>
</protein>
<dbReference type="PANTHER" id="PTHR13903">
    <property type="entry name" value="PIRIN-RELATED"/>
    <property type="match status" value="1"/>
</dbReference>
<organism evidence="4 5">
    <name type="scientific">Paraburkholderia acidiphila</name>
    <dbReference type="NCBI Taxonomy" id="2571747"/>
    <lineage>
        <taxon>Bacteria</taxon>
        <taxon>Pseudomonadati</taxon>
        <taxon>Pseudomonadota</taxon>
        <taxon>Betaproteobacteria</taxon>
        <taxon>Burkholderiales</taxon>
        <taxon>Burkholderiaceae</taxon>
        <taxon>Paraburkholderia</taxon>
    </lineage>
</organism>
<name>A0A7Z2G975_9BURK</name>
<dbReference type="InterPro" id="IPR011051">
    <property type="entry name" value="RmlC_Cupin_sf"/>
</dbReference>
<dbReference type="InterPro" id="IPR012093">
    <property type="entry name" value="Pirin"/>
</dbReference>
<dbReference type="SUPFAM" id="SSF51182">
    <property type="entry name" value="RmlC-like cupins"/>
    <property type="match status" value="1"/>
</dbReference>
<dbReference type="InterPro" id="IPR003829">
    <property type="entry name" value="Pirin_N_dom"/>
</dbReference>
<evidence type="ECO:0000313" key="5">
    <source>
        <dbReference type="Proteomes" id="UP000434209"/>
    </source>
</evidence>
<dbReference type="InterPro" id="IPR014710">
    <property type="entry name" value="RmlC-like_jellyroll"/>
</dbReference>
<comment type="similarity">
    <text evidence="1 2">Belongs to the pirin family.</text>
</comment>
<accession>A0A7Z2G975</accession>